<keyword evidence="2 4" id="KW-0863">Zinc-finger</keyword>
<dbReference type="EMBL" id="JACMSC010000022">
    <property type="protein sequence ID" value="KAG6469505.1"/>
    <property type="molecule type" value="Genomic_DNA"/>
</dbReference>
<evidence type="ECO:0000256" key="4">
    <source>
        <dbReference type="PROSITE-ProRule" id="PRU00322"/>
    </source>
</evidence>
<reference evidence="6 7" key="1">
    <citation type="submission" date="2020-08" db="EMBL/GenBank/DDBJ databases">
        <title>Plant Genome Project.</title>
        <authorList>
            <person name="Zhang R.-G."/>
        </authorList>
    </citation>
    <scope>NUCLEOTIDE SEQUENCE [LARGE SCALE GENOMIC DNA]</scope>
    <source>
        <tissue evidence="6">Rhizome</tissue>
    </source>
</reference>
<feature type="domain" description="RanBP2-type" evidence="5">
    <location>
        <begin position="100"/>
        <end position="131"/>
    </location>
</feature>
<evidence type="ECO:0000256" key="1">
    <source>
        <dbReference type="ARBA" id="ARBA00022723"/>
    </source>
</evidence>
<comment type="caution">
    <text evidence="6">The sequence shown here is derived from an EMBL/GenBank/DDBJ whole genome shotgun (WGS) entry which is preliminary data.</text>
</comment>
<keyword evidence="1" id="KW-0479">Metal-binding</keyword>
<proteinExistence type="predicted"/>
<evidence type="ECO:0000256" key="3">
    <source>
        <dbReference type="ARBA" id="ARBA00022833"/>
    </source>
</evidence>
<organism evidence="6 7">
    <name type="scientific">Zingiber officinale</name>
    <name type="common">Ginger</name>
    <name type="synonym">Amomum zingiber</name>
    <dbReference type="NCBI Taxonomy" id="94328"/>
    <lineage>
        <taxon>Eukaryota</taxon>
        <taxon>Viridiplantae</taxon>
        <taxon>Streptophyta</taxon>
        <taxon>Embryophyta</taxon>
        <taxon>Tracheophyta</taxon>
        <taxon>Spermatophyta</taxon>
        <taxon>Magnoliopsida</taxon>
        <taxon>Liliopsida</taxon>
        <taxon>Zingiberales</taxon>
        <taxon>Zingiberaceae</taxon>
        <taxon>Zingiber</taxon>
    </lineage>
</organism>
<dbReference type="InterPro" id="IPR001876">
    <property type="entry name" value="Znf_RanBP2"/>
</dbReference>
<evidence type="ECO:0000256" key="2">
    <source>
        <dbReference type="ARBA" id="ARBA00022771"/>
    </source>
</evidence>
<dbReference type="SMART" id="SM00547">
    <property type="entry name" value="ZnF_RBZ"/>
    <property type="match status" value="3"/>
</dbReference>
<dbReference type="GO" id="GO:0003729">
    <property type="term" value="F:mRNA binding"/>
    <property type="evidence" value="ECO:0007669"/>
    <property type="project" value="TreeGrafter"/>
</dbReference>
<dbReference type="PANTHER" id="PTHR23111">
    <property type="entry name" value="ZINC FINGER PROTEIN"/>
    <property type="match status" value="1"/>
</dbReference>
<dbReference type="PANTHER" id="PTHR23111:SF74">
    <property type="entry name" value="OS02G0203700 PROTEIN"/>
    <property type="match status" value="1"/>
</dbReference>
<keyword evidence="3" id="KW-0862">Zinc</keyword>
<evidence type="ECO:0000259" key="5">
    <source>
        <dbReference type="PROSITE" id="PS50199"/>
    </source>
</evidence>
<dbReference type="Pfam" id="PF00641">
    <property type="entry name" value="Zn_ribbon_RanBP"/>
    <property type="match status" value="2"/>
</dbReference>
<dbReference type="GO" id="GO:0008270">
    <property type="term" value="F:zinc ion binding"/>
    <property type="evidence" value="ECO:0007669"/>
    <property type="project" value="UniProtKB-KW"/>
</dbReference>
<dbReference type="PROSITE" id="PS01358">
    <property type="entry name" value="ZF_RANBP2_1"/>
    <property type="match status" value="2"/>
</dbReference>
<evidence type="ECO:0000313" key="7">
    <source>
        <dbReference type="Proteomes" id="UP000734854"/>
    </source>
</evidence>
<evidence type="ECO:0000313" key="6">
    <source>
        <dbReference type="EMBL" id="KAG6469505.1"/>
    </source>
</evidence>
<name>A0A8J5C8J5_ZINOF</name>
<dbReference type="Proteomes" id="UP000734854">
    <property type="component" value="Unassembled WGS sequence"/>
</dbReference>
<keyword evidence="7" id="KW-1185">Reference proteome</keyword>
<feature type="domain" description="RanBP2-type" evidence="5">
    <location>
        <begin position="6"/>
        <end position="35"/>
    </location>
</feature>
<sequence>MSSQRRPGDWNCGSCRHHNFSWRDSCQQCGAVKSTDGAAAVDGGSNFLPGDWYCLCGGHNFANRSSCHFCGAPSNGSVVNIYDVVHGSGGAEHGPGSGWKPGDWLCTRSGCNQHNFASRKLCYRCKAPKGMQETTTATAV</sequence>
<dbReference type="OrthoDB" id="448399at2759"/>
<dbReference type="FunFam" id="4.10.1060.10:FF:000023">
    <property type="entry name" value="Ran-binding zinc finger protein"/>
    <property type="match status" value="1"/>
</dbReference>
<protein>
    <recommendedName>
        <fullName evidence="5">RanBP2-type domain-containing protein</fullName>
    </recommendedName>
</protein>
<accession>A0A8J5C8J5</accession>
<dbReference type="AlphaFoldDB" id="A0A8J5C8J5"/>
<dbReference type="GO" id="GO:0005737">
    <property type="term" value="C:cytoplasm"/>
    <property type="evidence" value="ECO:0007669"/>
    <property type="project" value="TreeGrafter"/>
</dbReference>
<gene>
    <name evidence="6" type="ORF">ZIOFF_074229</name>
</gene>
<dbReference type="PROSITE" id="PS50199">
    <property type="entry name" value="ZF_RANBP2_2"/>
    <property type="match status" value="2"/>
</dbReference>